<comment type="caution">
    <text evidence="2">The sequence shown here is derived from an EMBL/GenBank/DDBJ whole genome shotgun (WGS) entry which is preliminary data.</text>
</comment>
<dbReference type="Proteomes" id="UP001443914">
    <property type="component" value="Unassembled WGS sequence"/>
</dbReference>
<proteinExistence type="predicted"/>
<protein>
    <submittedName>
        <fullName evidence="2">Uncharacterized protein</fullName>
    </submittedName>
</protein>
<keyword evidence="3" id="KW-1185">Reference proteome</keyword>
<sequence>MKVISECFVKPKHEVEASKDCIYLNPTEIAMLGAHPIQKGMLFALHQPTPSTVVPNLFHKLQNSLSIVLLHFYPLAGRFATQTLDDEHACIVFIDCNKGPGAKLTHVVAPNVTISDIVSPTHVPIIVRKFFDLGEEFVNYDCHTRPLLSIQVTELVDGVFIGFTMNHSVVDGTPFMHLVSMLSEVFCSKSTSGSLLEISKVPIYERAPLIKLPYLGLERIMVLRETAPLKDRVFHFTSKSLALLKAKANQECFSHEVSSFQSLASFIWRSITRARNLSADQETACCLVMNARARIDPPVSDHYFGNYLAHAQTICRVGDLQSHDLGWAAKRVNDSIKAQDDKAIRSLWNWAADNIATPGFFSSEIDFHGPNAVVIGGSARFDMYGLEFGLGKAVVVRTGFANKIDGKVTASQGCEGGGSVDLEISLIDEHMAALEADHEFMSFVS</sequence>
<dbReference type="Gene3D" id="3.30.559.10">
    <property type="entry name" value="Chloramphenicol acetyltransferase-like domain"/>
    <property type="match status" value="2"/>
</dbReference>
<evidence type="ECO:0000256" key="1">
    <source>
        <dbReference type="ARBA" id="ARBA00022679"/>
    </source>
</evidence>
<dbReference type="Pfam" id="PF02458">
    <property type="entry name" value="Transferase"/>
    <property type="match status" value="1"/>
</dbReference>
<dbReference type="PANTHER" id="PTHR31896:SF12">
    <property type="entry name" value="HXXXD-TYPE ACYL-TRANSFERASE FAMILY PROTEIN"/>
    <property type="match status" value="1"/>
</dbReference>
<accession>A0AAW1ING4</accession>
<dbReference type="InterPro" id="IPR051283">
    <property type="entry name" value="Sec_Metabolite_Acyltrans"/>
</dbReference>
<dbReference type="GO" id="GO:0016740">
    <property type="term" value="F:transferase activity"/>
    <property type="evidence" value="ECO:0007669"/>
    <property type="project" value="UniProtKB-KW"/>
</dbReference>
<dbReference type="InterPro" id="IPR023213">
    <property type="entry name" value="CAT-like_dom_sf"/>
</dbReference>
<keyword evidence="1" id="KW-0808">Transferase</keyword>
<reference evidence="2" key="1">
    <citation type="submission" date="2024-03" db="EMBL/GenBank/DDBJ databases">
        <title>WGS assembly of Saponaria officinalis var. Norfolk2.</title>
        <authorList>
            <person name="Jenkins J."/>
            <person name="Shu S."/>
            <person name="Grimwood J."/>
            <person name="Barry K."/>
            <person name="Goodstein D."/>
            <person name="Schmutz J."/>
            <person name="Leebens-Mack J."/>
            <person name="Osbourn A."/>
        </authorList>
    </citation>
    <scope>NUCLEOTIDE SEQUENCE [LARGE SCALE GENOMIC DNA]</scope>
    <source>
        <strain evidence="2">JIC</strain>
    </source>
</reference>
<evidence type="ECO:0000313" key="3">
    <source>
        <dbReference type="Proteomes" id="UP001443914"/>
    </source>
</evidence>
<gene>
    <name evidence="2" type="ORF">RND81_09G167000</name>
</gene>
<dbReference type="PANTHER" id="PTHR31896">
    <property type="entry name" value="FAMILY REGULATORY PROTEIN, PUTATIVE (AFU_ORTHOLOGUE AFUA_3G14730)-RELATED"/>
    <property type="match status" value="1"/>
</dbReference>
<dbReference type="AlphaFoldDB" id="A0AAW1ING4"/>
<dbReference type="EMBL" id="JBDFQZ010000009">
    <property type="protein sequence ID" value="KAK9690966.1"/>
    <property type="molecule type" value="Genomic_DNA"/>
</dbReference>
<name>A0AAW1ING4_SAPOF</name>
<organism evidence="2 3">
    <name type="scientific">Saponaria officinalis</name>
    <name type="common">Common soapwort</name>
    <name type="synonym">Lychnis saponaria</name>
    <dbReference type="NCBI Taxonomy" id="3572"/>
    <lineage>
        <taxon>Eukaryota</taxon>
        <taxon>Viridiplantae</taxon>
        <taxon>Streptophyta</taxon>
        <taxon>Embryophyta</taxon>
        <taxon>Tracheophyta</taxon>
        <taxon>Spermatophyta</taxon>
        <taxon>Magnoliopsida</taxon>
        <taxon>eudicotyledons</taxon>
        <taxon>Gunneridae</taxon>
        <taxon>Pentapetalae</taxon>
        <taxon>Caryophyllales</taxon>
        <taxon>Caryophyllaceae</taxon>
        <taxon>Caryophylleae</taxon>
        <taxon>Saponaria</taxon>
    </lineage>
</organism>
<evidence type="ECO:0000313" key="2">
    <source>
        <dbReference type="EMBL" id="KAK9690966.1"/>
    </source>
</evidence>